<dbReference type="AlphaFoldDB" id="A0A9J6C5K8"/>
<dbReference type="OrthoDB" id="7755164at2759"/>
<dbReference type="Proteomes" id="UP001107558">
    <property type="component" value="Chromosome 2"/>
</dbReference>
<evidence type="ECO:0000313" key="2">
    <source>
        <dbReference type="Proteomes" id="UP001107558"/>
    </source>
</evidence>
<gene>
    <name evidence="1" type="ORF">PVAND_006910</name>
</gene>
<comment type="caution">
    <text evidence="1">The sequence shown here is derived from an EMBL/GenBank/DDBJ whole genome shotgun (WGS) entry which is preliminary data.</text>
</comment>
<proteinExistence type="predicted"/>
<reference evidence="1" key="1">
    <citation type="submission" date="2021-03" db="EMBL/GenBank/DDBJ databases">
        <title>Chromosome level genome of the anhydrobiotic midge Polypedilum vanderplanki.</title>
        <authorList>
            <person name="Yoshida Y."/>
            <person name="Kikawada T."/>
            <person name="Gusev O."/>
        </authorList>
    </citation>
    <scope>NUCLEOTIDE SEQUENCE</scope>
    <source>
        <strain evidence="1">NIAS01</strain>
        <tissue evidence="1">Whole body or cell culture</tissue>
    </source>
</reference>
<accession>A0A9J6C5K8</accession>
<protein>
    <submittedName>
        <fullName evidence="1">Uncharacterized protein</fullName>
    </submittedName>
</protein>
<sequence>MELISRSNLCKAESNENAKNKFHLLSTNQKAVKTLIRISDFLYGPPVLRCSSENLFQLNISEWQQRFSQYSITMQAFIVCFGESFENLEDKFLVCLDDIIYTFEGEAALISAIDTLLKVYHVFDIAYPIINQQVYEFMSAKFLGIDNIVTKKSKGNKVNQLLNIIM</sequence>
<evidence type="ECO:0000313" key="1">
    <source>
        <dbReference type="EMBL" id="KAG5677128.1"/>
    </source>
</evidence>
<organism evidence="1 2">
    <name type="scientific">Polypedilum vanderplanki</name>
    <name type="common">Sleeping chironomid midge</name>
    <dbReference type="NCBI Taxonomy" id="319348"/>
    <lineage>
        <taxon>Eukaryota</taxon>
        <taxon>Metazoa</taxon>
        <taxon>Ecdysozoa</taxon>
        <taxon>Arthropoda</taxon>
        <taxon>Hexapoda</taxon>
        <taxon>Insecta</taxon>
        <taxon>Pterygota</taxon>
        <taxon>Neoptera</taxon>
        <taxon>Endopterygota</taxon>
        <taxon>Diptera</taxon>
        <taxon>Nematocera</taxon>
        <taxon>Chironomoidea</taxon>
        <taxon>Chironomidae</taxon>
        <taxon>Chironominae</taxon>
        <taxon>Polypedilum</taxon>
        <taxon>Polypedilum</taxon>
    </lineage>
</organism>
<dbReference type="EMBL" id="JADBJN010000002">
    <property type="protein sequence ID" value="KAG5677128.1"/>
    <property type="molecule type" value="Genomic_DNA"/>
</dbReference>
<keyword evidence="2" id="KW-1185">Reference proteome</keyword>
<name>A0A9J6C5K8_POLVA</name>